<comment type="caution">
    <text evidence="7">The sequence shown here is derived from an EMBL/GenBank/DDBJ whole genome shotgun (WGS) entry which is preliminary data.</text>
</comment>
<dbReference type="Proteomes" id="UP001194746">
    <property type="component" value="Unassembled WGS sequence"/>
</dbReference>
<evidence type="ECO:0000256" key="5">
    <source>
        <dbReference type="SAM" id="MobiDB-lite"/>
    </source>
</evidence>
<keyword evidence="8" id="KW-1185">Reference proteome</keyword>
<feature type="compositionally biased region" description="Polar residues" evidence="5">
    <location>
        <begin position="970"/>
        <end position="1002"/>
    </location>
</feature>
<feature type="compositionally biased region" description="Basic and acidic residues" evidence="5">
    <location>
        <begin position="1019"/>
        <end position="1037"/>
    </location>
</feature>
<dbReference type="CDD" id="cd00519">
    <property type="entry name" value="Lipase_3"/>
    <property type="match status" value="1"/>
</dbReference>
<dbReference type="PROSITE" id="PS00557">
    <property type="entry name" value="FMN_HYDROXY_ACID_DH_1"/>
    <property type="match status" value="1"/>
</dbReference>
<feature type="compositionally biased region" description="Basic and acidic residues" evidence="5">
    <location>
        <begin position="838"/>
        <end position="848"/>
    </location>
</feature>
<keyword evidence="3" id="KW-0288">FMN</keyword>
<protein>
    <recommendedName>
        <fullName evidence="6">FMN hydroxy acid dehydrogenase domain-containing protein</fullName>
    </recommendedName>
</protein>
<keyword evidence="2" id="KW-0285">Flavoprotein</keyword>
<evidence type="ECO:0000256" key="3">
    <source>
        <dbReference type="ARBA" id="ARBA00022643"/>
    </source>
</evidence>
<dbReference type="GO" id="GO:0016491">
    <property type="term" value="F:oxidoreductase activity"/>
    <property type="evidence" value="ECO:0007669"/>
    <property type="project" value="UniProtKB-KW"/>
</dbReference>
<feature type="region of interest" description="Disordered" evidence="5">
    <location>
        <begin position="781"/>
        <end position="1098"/>
    </location>
</feature>
<feature type="compositionally biased region" description="Basic and acidic residues" evidence="5">
    <location>
        <begin position="643"/>
        <end position="654"/>
    </location>
</feature>
<reference evidence="7" key="1">
    <citation type="journal article" date="2019" name="Beilstein J. Org. Chem.">
        <title>Nanangenines: drimane sesquiterpenoids as the dominant metabolite cohort of a novel Australian fungus, Aspergillus nanangensis.</title>
        <authorList>
            <person name="Lacey H.J."/>
            <person name="Gilchrist C.L.M."/>
            <person name="Crombie A."/>
            <person name="Kalaitzis J.A."/>
            <person name="Vuong D."/>
            <person name="Rutledge P.J."/>
            <person name="Turner P."/>
            <person name="Pitt J.I."/>
            <person name="Lacey E."/>
            <person name="Chooi Y.H."/>
            <person name="Piggott A.M."/>
        </authorList>
    </citation>
    <scope>NUCLEOTIDE SEQUENCE</scope>
    <source>
        <strain evidence="7">MST-FP2251</strain>
    </source>
</reference>
<dbReference type="Gene3D" id="3.40.50.1820">
    <property type="entry name" value="alpha/beta hydrolase"/>
    <property type="match status" value="1"/>
</dbReference>
<feature type="compositionally biased region" description="Low complexity" evidence="5">
    <location>
        <begin position="894"/>
        <end position="903"/>
    </location>
</feature>
<comment type="cofactor">
    <cofactor evidence="1">
        <name>FMN</name>
        <dbReference type="ChEBI" id="CHEBI:58210"/>
    </cofactor>
</comment>
<dbReference type="FunFam" id="3.20.20.70:FF:000132">
    <property type="entry name" value="FMN dependent dehydrogenase"/>
    <property type="match status" value="1"/>
</dbReference>
<feature type="domain" description="FMN hydroxy acid dehydrogenase" evidence="6">
    <location>
        <begin position="21"/>
        <end position="395"/>
    </location>
</feature>
<dbReference type="PROSITE" id="PS51349">
    <property type="entry name" value="FMN_HYDROXY_ACID_DH_2"/>
    <property type="match status" value="1"/>
</dbReference>
<proteinExistence type="predicted"/>
<dbReference type="InterPro" id="IPR037396">
    <property type="entry name" value="FMN_HAD"/>
</dbReference>
<dbReference type="CDD" id="cd03332">
    <property type="entry name" value="LMO_FMN"/>
    <property type="match status" value="1"/>
</dbReference>
<dbReference type="GO" id="GO:0006629">
    <property type="term" value="P:lipid metabolic process"/>
    <property type="evidence" value="ECO:0007669"/>
    <property type="project" value="InterPro"/>
</dbReference>
<dbReference type="InterPro" id="IPR002921">
    <property type="entry name" value="Fungal_lipase-type"/>
</dbReference>
<evidence type="ECO:0000256" key="1">
    <source>
        <dbReference type="ARBA" id="ARBA00001917"/>
    </source>
</evidence>
<evidence type="ECO:0000256" key="4">
    <source>
        <dbReference type="ARBA" id="ARBA00023002"/>
    </source>
</evidence>
<dbReference type="Gene3D" id="3.20.20.70">
    <property type="entry name" value="Aldolase class I"/>
    <property type="match status" value="1"/>
</dbReference>
<feature type="compositionally biased region" description="Polar residues" evidence="5">
    <location>
        <begin position="849"/>
        <end position="858"/>
    </location>
</feature>
<organism evidence="7 8">
    <name type="scientific">Aspergillus nanangensis</name>
    <dbReference type="NCBI Taxonomy" id="2582783"/>
    <lineage>
        <taxon>Eukaryota</taxon>
        <taxon>Fungi</taxon>
        <taxon>Dikarya</taxon>
        <taxon>Ascomycota</taxon>
        <taxon>Pezizomycotina</taxon>
        <taxon>Eurotiomycetes</taxon>
        <taxon>Eurotiomycetidae</taxon>
        <taxon>Eurotiales</taxon>
        <taxon>Aspergillaceae</taxon>
        <taxon>Aspergillus</taxon>
        <taxon>Aspergillus subgen. Circumdati</taxon>
    </lineage>
</organism>
<feature type="compositionally biased region" description="Low complexity" evidence="5">
    <location>
        <begin position="1008"/>
        <end position="1017"/>
    </location>
</feature>
<dbReference type="SUPFAM" id="SSF53474">
    <property type="entry name" value="alpha/beta-Hydrolases"/>
    <property type="match status" value="1"/>
</dbReference>
<dbReference type="GO" id="GO:0010181">
    <property type="term" value="F:FMN binding"/>
    <property type="evidence" value="ECO:0007669"/>
    <property type="project" value="InterPro"/>
</dbReference>
<name>A0AAD4CER0_ASPNN</name>
<evidence type="ECO:0000313" key="8">
    <source>
        <dbReference type="Proteomes" id="UP001194746"/>
    </source>
</evidence>
<feature type="compositionally biased region" description="Basic and acidic residues" evidence="5">
    <location>
        <begin position="925"/>
        <end position="934"/>
    </location>
</feature>
<dbReference type="EMBL" id="VCAU01000121">
    <property type="protein sequence ID" value="KAF9884463.1"/>
    <property type="molecule type" value="Genomic_DNA"/>
</dbReference>
<evidence type="ECO:0000259" key="6">
    <source>
        <dbReference type="PROSITE" id="PS51349"/>
    </source>
</evidence>
<dbReference type="Pfam" id="PF01070">
    <property type="entry name" value="FMN_dh"/>
    <property type="match status" value="1"/>
</dbReference>
<accession>A0AAD4CER0</accession>
<feature type="region of interest" description="Disordered" evidence="5">
    <location>
        <begin position="636"/>
        <end position="693"/>
    </location>
</feature>
<evidence type="ECO:0000256" key="2">
    <source>
        <dbReference type="ARBA" id="ARBA00022630"/>
    </source>
</evidence>
<dbReference type="InterPro" id="IPR000262">
    <property type="entry name" value="FMN-dep_DH"/>
</dbReference>
<evidence type="ECO:0000313" key="7">
    <source>
        <dbReference type="EMBL" id="KAF9884463.1"/>
    </source>
</evidence>
<dbReference type="PANTHER" id="PTHR10578">
    <property type="entry name" value="S -2-HYDROXY-ACID OXIDASE-RELATED"/>
    <property type="match status" value="1"/>
</dbReference>
<dbReference type="Pfam" id="PF01764">
    <property type="entry name" value="Lipase_3"/>
    <property type="match status" value="1"/>
</dbReference>
<feature type="compositionally biased region" description="Polar residues" evidence="5">
    <location>
        <begin position="1074"/>
        <end position="1094"/>
    </location>
</feature>
<dbReference type="SUPFAM" id="SSF51395">
    <property type="entry name" value="FMN-linked oxidoreductases"/>
    <property type="match status" value="1"/>
</dbReference>
<dbReference type="PANTHER" id="PTHR10578:SF86">
    <property type="entry name" value="DEPENDENT DEHYDROGENASE, PUTATIVE (AFU_ORTHOLOGUE AFUA_6G02720)-RELATED"/>
    <property type="match status" value="1"/>
</dbReference>
<sequence length="1580" mass="171766">MSEKYGDYQTEIYGQGALMGVLPTVTTDPRLLEEQARKALGVRSYNYVAGGAGEKATMDSNRLAFRQWKLIPRMMKPIDEQSLSVNLFGQEYPSPILMAPVGVQTLFHEDKETGLAEACADVGIPYTLSTASSSTIEEVAEANGDGKRWFQLYWPQSNDITASLLKRAKENGYTVLVVTLDTWSMGWRPGDLDNAYVPFIKGVGNQIGLSDPVFRAKYEKEAECTIEEDIVGASRAWIADAFPGRSHSWEDIAFLRENWEGPIVLKGIQHVEDAKLALKAGCDGIVVSNHGGRQVDGAIGSLEVLPEIVDAVGDKMTVLFDSGIRTGVDVIKALCLGAKAVLVGRPIVYGLAIDGKNGAKAVMKGLLADMWQNMSLAGINTVADCTRDKMRKVVYPGDVKAMINAVVPLETASSSNHVPASSGRTLLPRPIASLVSVVSQSGSLGVRLCTFFGGIAVDGARVTTLTSLELSRAILEGIMVRAGHDVVVRSKGEHGKAEAESILERSLATIHTVITTTSLFAAASFHFYSTGISSAGHMSQEVMSTLDAILGSTESSRAIAAIITLIRREFRNGARVDTGTEQIGVGDLLVGTVGFAMLQRWGRRATERHIHASAGDVVVWDVVILDSGMRADVVGTHQISTRRSPEDRSDETRRSSFIAPGNDDEDFDAVQRPKSSDGGAGRRSLSLPPGDRHQISEDDIRLYIMRQIPQGCRASIKTDIVTARTITVDIYDDDTSEITAPPGTMMIEERFHNDPHNDSEAISHSPQLPKHTVVFRTALNTTRNADVRSPQRNDRTEACEPESPQYDQTLGHLHHIVGFHDPSPDDQISTIDHGGQGNDRRSLSRDKTQQPTALTETYGNRRRRQSPGPKSSSNDRESPVEALKPTTKRHQTASSHSSLSESENTPKNSFGKGSLTRFAQKVKPAGHEKTDPPKRPSLKSAFEKSAPVMTRPQRGKPSRSPAPDRKPPSQKLNSNGKEGNSTLSKTGISSVANSSLPRSSFQIPRLGSSPSSPTTRRSNPRDARQRSDYYSVREKNEASYVAQTDAYSFRQGDNRPGSSGGVRAHVRSSSSMSLTRSEQDMTVSVNESRPSSATIHRRSKTYTPSMYSVATADSETSLILAPRSRNSAYDDTDTIQALNRDGLIPGMFPQKHFVHNIRRFCRFSSASYGSNALKVMGVPQTTKALPYEESDSQEHNDFSGHTGLPTSTILLSSFVDPAGGTNAAGETESGFPLVHYVALDHDSKAVVLTLRGTWGFQDVLTDMTCDYDDLEWQGKSWKVHKGMHASAKRLLMGGGGRVMITLKAALEEFPDYGVILCGHSLGGGVAAILATMISEPSADGPGMPFTTSSYQATARRMILSGSDGSGSTPPDTIHVLPPGRPIHVYAYGPPAAMSPFLRRATRGLITTVVNGQDVVPSLSLGILHDMHAVSLAFKSDISSAQSNVRRRVWEGIRQKILHKFYVNEPPILFHAGNGVGEDAWAWQTLKMLRDEMLAPKLMPPGEVFRVETMRVLQRNAFMADSGDDGYPRLGRPATRVQLKFIRDVESIFGELRFGSGMFSDHNPASYEASLAALARGILDD</sequence>
<reference evidence="7" key="2">
    <citation type="submission" date="2020-02" db="EMBL/GenBank/DDBJ databases">
        <authorList>
            <person name="Gilchrist C.L.M."/>
            <person name="Chooi Y.-H."/>
        </authorList>
    </citation>
    <scope>NUCLEOTIDE SEQUENCE</scope>
    <source>
        <strain evidence="7">MST-FP2251</strain>
    </source>
</reference>
<gene>
    <name evidence="7" type="ORF">FE257_001724</name>
</gene>
<keyword evidence="4" id="KW-0560">Oxidoreductase</keyword>
<dbReference type="InterPro" id="IPR013785">
    <property type="entry name" value="Aldolase_TIM"/>
</dbReference>
<dbReference type="InterPro" id="IPR029058">
    <property type="entry name" value="AB_hydrolase_fold"/>
</dbReference>
<dbReference type="InterPro" id="IPR008259">
    <property type="entry name" value="FMN_hydac_DH_AS"/>
</dbReference>
<feature type="compositionally biased region" description="Basic and acidic residues" evidence="5">
    <location>
        <begin position="785"/>
        <end position="798"/>
    </location>
</feature>
<dbReference type="InterPro" id="IPR037350">
    <property type="entry name" value="LMO_FMN"/>
</dbReference>